<evidence type="ECO:0000313" key="3">
    <source>
        <dbReference type="Proteomes" id="UP000249016"/>
    </source>
</evidence>
<comment type="caution">
    <text evidence="2">The sequence shown here is derived from an EMBL/GenBank/DDBJ whole genome shotgun (WGS) entry which is preliminary data.</text>
</comment>
<feature type="domain" description="Transposase IS200-like" evidence="1">
    <location>
        <begin position="3"/>
        <end position="118"/>
    </location>
</feature>
<accession>A0A327NMA7</accession>
<dbReference type="PANTHER" id="PTHR33360">
    <property type="entry name" value="TRANSPOSASE FOR INSERTION SEQUENCE ELEMENT IS200"/>
    <property type="match status" value="1"/>
</dbReference>
<dbReference type="InterPro" id="IPR036515">
    <property type="entry name" value="Transposase_17_sf"/>
</dbReference>
<evidence type="ECO:0000313" key="2">
    <source>
        <dbReference type="EMBL" id="RAI73738.1"/>
    </source>
</evidence>
<gene>
    <name evidence="2" type="primary">tnpA</name>
    <name evidence="2" type="ORF">HMF3257_03715</name>
</gene>
<dbReference type="OrthoDB" id="9797997at2"/>
<protein>
    <submittedName>
        <fullName evidence="2">IS200/IS605 family transposase</fullName>
    </submittedName>
</protein>
<dbReference type="GO" id="GO:0004803">
    <property type="term" value="F:transposase activity"/>
    <property type="evidence" value="ECO:0007669"/>
    <property type="project" value="InterPro"/>
</dbReference>
<dbReference type="SMART" id="SM01321">
    <property type="entry name" value="Y1_Tnp"/>
    <property type="match status" value="1"/>
</dbReference>
<dbReference type="EMBL" id="QLII01000001">
    <property type="protein sequence ID" value="RAI73738.1"/>
    <property type="molecule type" value="Genomic_DNA"/>
</dbReference>
<dbReference type="Pfam" id="PF01797">
    <property type="entry name" value="Y1_Tnp"/>
    <property type="match status" value="1"/>
</dbReference>
<evidence type="ECO:0000259" key="1">
    <source>
        <dbReference type="SMART" id="SM01321"/>
    </source>
</evidence>
<dbReference type="Proteomes" id="UP000249016">
    <property type="component" value="Unassembled WGS sequence"/>
</dbReference>
<dbReference type="RefSeq" id="WP_111340612.1">
    <property type="nucleotide sequence ID" value="NZ_QLII01000001.1"/>
</dbReference>
<sequence length="141" mass="16453">MSVVRIWLHIVWSTKNREPFFETAVQRKLVFEHIRAYGHSKDINVDFVNGHIDHVHVLLALRATETVADVVKLLKGESSHWLKQQGIVPAYFAWQSDYFAVSVSESVVNRVRDYMKNQETHHLAKSFAEEYDDFVNRINKA</sequence>
<dbReference type="InterPro" id="IPR002686">
    <property type="entry name" value="Transposase_17"/>
</dbReference>
<organism evidence="2 3">
    <name type="scientific">Spirosoma telluris</name>
    <dbReference type="NCBI Taxonomy" id="2183553"/>
    <lineage>
        <taxon>Bacteria</taxon>
        <taxon>Pseudomonadati</taxon>
        <taxon>Bacteroidota</taxon>
        <taxon>Cytophagia</taxon>
        <taxon>Cytophagales</taxon>
        <taxon>Cytophagaceae</taxon>
        <taxon>Spirosoma</taxon>
    </lineage>
</organism>
<dbReference type="GO" id="GO:0006313">
    <property type="term" value="P:DNA transposition"/>
    <property type="evidence" value="ECO:0007669"/>
    <property type="project" value="InterPro"/>
</dbReference>
<name>A0A327NMA7_9BACT</name>
<dbReference type="AlphaFoldDB" id="A0A327NMA7"/>
<dbReference type="PANTHER" id="PTHR33360:SF2">
    <property type="entry name" value="TRANSPOSASE FOR INSERTION SEQUENCE ELEMENT IS200"/>
    <property type="match status" value="1"/>
</dbReference>
<reference evidence="2 3" key="1">
    <citation type="submission" date="2018-06" db="EMBL/GenBank/DDBJ databases">
        <title>Spirosoma sp. HMF3257 Genome sequencing and assembly.</title>
        <authorList>
            <person name="Kang H."/>
            <person name="Cha I."/>
            <person name="Kim H."/>
            <person name="Kang J."/>
            <person name="Joh K."/>
        </authorList>
    </citation>
    <scope>NUCLEOTIDE SEQUENCE [LARGE SCALE GENOMIC DNA]</scope>
    <source>
        <strain evidence="2 3">HMF3257</strain>
    </source>
</reference>
<dbReference type="GO" id="GO:0003677">
    <property type="term" value="F:DNA binding"/>
    <property type="evidence" value="ECO:0007669"/>
    <property type="project" value="InterPro"/>
</dbReference>
<keyword evidence="3" id="KW-1185">Reference proteome</keyword>
<proteinExistence type="predicted"/>
<dbReference type="Gene3D" id="3.30.70.1290">
    <property type="entry name" value="Transposase IS200-like"/>
    <property type="match status" value="1"/>
</dbReference>
<dbReference type="NCBIfam" id="NF033573">
    <property type="entry name" value="transpos_IS200"/>
    <property type="match status" value="1"/>
</dbReference>
<dbReference type="SUPFAM" id="SSF143422">
    <property type="entry name" value="Transposase IS200-like"/>
    <property type="match status" value="1"/>
</dbReference>